<dbReference type="KEGG" id="daur:Daura_25655"/>
<dbReference type="Proteomes" id="UP001058003">
    <property type="component" value="Chromosome"/>
</dbReference>
<dbReference type="OrthoDB" id="4309685at2"/>
<organism evidence="1 2">
    <name type="scientific">Dactylosporangium aurantiacum</name>
    <dbReference type="NCBI Taxonomy" id="35754"/>
    <lineage>
        <taxon>Bacteria</taxon>
        <taxon>Bacillati</taxon>
        <taxon>Actinomycetota</taxon>
        <taxon>Actinomycetes</taxon>
        <taxon>Micromonosporales</taxon>
        <taxon>Micromonosporaceae</taxon>
        <taxon>Dactylosporangium</taxon>
    </lineage>
</organism>
<sequence>MQLAGDRIVAPRHLLVRDILVDETCYLITLDRALFLWAGDTLRLERTTPVVERRDGTIVRPGYSWCTAKWAYTLR</sequence>
<protein>
    <submittedName>
        <fullName evidence="1">Uncharacterized protein</fullName>
    </submittedName>
</protein>
<gene>
    <name evidence="1" type="ORF">Daura_25655</name>
</gene>
<name>A0A9Q9MNE4_9ACTN</name>
<evidence type="ECO:0000313" key="1">
    <source>
        <dbReference type="EMBL" id="UWZ59246.1"/>
    </source>
</evidence>
<proteinExistence type="predicted"/>
<dbReference type="RefSeq" id="WP_033362140.1">
    <property type="nucleotide sequence ID" value="NZ_CP073767.1"/>
</dbReference>
<accession>A0A9Q9MNE4</accession>
<dbReference type="AlphaFoldDB" id="A0A9Q9MNE4"/>
<dbReference type="EMBL" id="CP073767">
    <property type="protein sequence ID" value="UWZ59246.1"/>
    <property type="molecule type" value="Genomic_DNA"/>
</dbReference>
<keyword evidence="2" id="KW-1185">Reference proteome</keyword>
<evidence type="ECO:0000313" key="2">
    <source>
        <dbReference type="Proteomes" id="UP001058003"/>
    </source>
</evidence>
<reference evidence="1" key="1">
    <citation type="submission" date="2021-04" db="EMBL/GenBank/DDBJ databases">
        <title>Dactylosporangium aurantiacum NRRL B-8018 full assembly.</title>
        <authorList>
            <person name="Hartkoorn R.C."/>
            <person name="Beaudoing E."/>
            <person name="Hot D."/>
        </authorList>
    </citation>
    <scope>NUCLEOTIDE SEQUENCE</scope>
    <source>
        <strain evidence="1">NRRL B-8018</strain>
    </source>
</reference>